<name>A0A081NEZ5_9GAMM</name>
<evidence type="ECO:0000313" key="1">
    <source>
        <dbReference type="EMBL" id="KEQ17018.1"/>
    </source>
</evidence>
<accession>A0A081NEZ5</accession>
<comment type="caution">
    <text evidence="1">The sequence shown here is derived from an EMBL/GenBank/DDBJ whole genome shotgun (WGS) entry which is preliminary data.</text>
</comment>
<dbReference type="AlphaFoldDB" id="A0A081NEZ5"/>
<dbReference type="EMBL" id="JOKH01000004">
    <property type="protein sequence ID" value="KEQ17018.1"/>
    <property type="molecule type" value="Genomic_DNA"/>
</dbReference>
<sequence length="164" mass="18848">MGQCDRRKLKNIMLTFDHNRQPHLMAIDNDMTFPSQSISRLDIPEKPLNFAPVAIEERSCTLLEQFIPESVGELKNRIQRCENAWFKQSEEREGQLIAGEIPENQYSDSFSGGSGGKFVHGDTKMDVVQSKPQKFTTNEASDRIETPDCHERRRPVLRRVCNIL</sequence>
<reference evidence="1 2" key="1">
    <citation type="submission" date="2014-06" db="EMBL/GenBank/DDBJ databases">
        <title>Whole Genome Sequences of Three Symbiotic Endozoicomonas Bacteria.</title>
        <authorList>
            <person name="Neave M.J."/>
            <person name="Apprill A."/>
            <person name="Voolstra C.R."/>
        </authorList>
    </citation>
    <scope>NUCLEOTIDE SEQUENCE [LARGE SCALE GENOMIC DNA]</scope>
    <source>
        <strain evidence="1 2">DSM 25634</strain>
    </source>
</reference>
<organism evidence="1 2">
    <name type="scientific">Endozoicomonas numazuensis</name>
    <dbReference type="NCBI Taxonomy" id="1137799"/>
    <lineage>
        <taxon>Bacteria</taxon>
        <taxon>Pseudomonadati</taxon>
        <taxon>Pseudomonadota</taxon>
        <taxon>Gammaproteobacteria</taxon>
        <taxon>Oceanospirillales</taxon>
        <taxon>Endozoicomonadaceae</taxon>
        <taxon>Endozoicomonas</taxon>
    </lineage>
</organism>
<evidence type="ECO:0000313" key="2">
    <source>
        <dbReference type="Proteomes" id="UP000028073"/>
    </source>
</evidence>
<gene>
    <name evidence="1" type="ORF">GZ78_20610</name>
</gene>
<proteinExistence type="predicted"/>
<dbReference type="Proteomes" id="UP000028073">
    <property type="component" value="Unassembled WGS sequence"/>
</dbReference>
<protein>
    <submittedName>
        <fullName evidence="1">Uncharacterized protein</fullName>
    </submittedName>
</protein>
<keyword evidence="2" id="KW-1185">Reference proteome</keyword>